<feature type="compositionally biased region" description="Basic residues" evidence="7">
    <location>
        <begin position="723"/>
        <end position="732"/>
    </location>
</feature>
<feature type="compositionally biased region" description="Polar residues" evidence="7">
    <location>
        <begin position="1"/>
        <end position="18"/>
    </location>
</feature>
<dbReference type="GO" id="GO:0005634">
    <property type="term" value="C:nucleus"/>
    <property type="evidence" value="ECO:0007669"/>
    <property type="project" value="UniProtKB-SubCell"/>
</dbReference>
<evidence type="ECO:0000313" key="9">
    <source>
        <dbReference type="EMBL" id="KAK1792569.1"/>
    </source>
</evidence>
<keyword evidence="2" id="KW-1017">Isopeptide bond</keyword>
<feature type="compositionally biased region" description="Basic residues" evidence="7">
    <location>
        <begin position="450"/>
        <end position="459"/>
    </location>
</feature>
<evidence type="ECO:0000256" key="4">
    <source>
        <dbReference type="ARBA" id="ARBA00022843"/>
    </source>
</evidence>
<feature type="compositionally biased region" description="Polar residues" evidence="7">
    <location>
        <begin position="534"/>
        <end position="550"/>
    </location>
</feature>
<keyword evidence="3" id="KW-0597">Phosphoprotein</keyword>
<feature type="compositionally biased region" description="Basic and acidic residues" evidence="7">
    <location>
        <begin position="493"/>
        <end position="508"/>
    </location>
</feature>
<feature type="region of interest" description="Disordered" evidence="7">
    <location>
        <begin position="583"/>
        <end position="786"/>
    </location>
</feature>
<feature type="region of interest" description="Disordered" evidence="7">
    <location>
        <begin position="834"/>
        <end position="876"/>
    </location>
</feature>
<keyword evidence="6" id="KW-0131">Cell cycle</keyword>
<feature type="compositionally biased region" description="Basic and acidic residues" evidence="7">
    <location>
        <begin position="867"/>
        <end position="876"/>
    </location>
</feature>
<keyword evidence="5" id="KW-0539">Nucleus</keyword>
<feature type="compositionally biased region" description="Basic residues" evidence="7">
    <location>
        <begin position="617"/>
        <end position="631"/>
    </location>
</feature>
<dbReference type="GO" id="GO:0005694">
    <property type="term" value="C:chromosome"/>
    <property type="evidence" value="ECO:0007669"/>
    <property type="project" value="TreeGrafter"/>
</dbReference>
<dbReference type="Pfam" id="PF15276">
    <property type="entry name" value="PP1_bind"/>
    <property type="match status" value="1"/>
</dbReference>
<sequence length="876" mass="94928">MASRTPLGTLTASRQNSEGGDGVDFSKLTPSQFGISTDSFLTFPKDKNKSRVSQLKARRRSTVGLRGSPETSSLISFRAKQAMKTPPRSPQHMLSSPLFSGCDSIKQKMAAFQRLMGADEENSGQSTPLTGAEGSREWEVGGSLPKDLPLDSEGCLGQRESQLISRICPPPDTPTATPPHSKRRRRVPRGLCEEEIQEEPLCDLPGTPNQEPGVGFSQLQSLKPTQDLHSDSQSKLLSFPMLTQPETTITDQIPALSHVTEVSSASRKKRVRFGAPLSPEFFDKTLPPSTPLQRGATPLCPPSSTGHKRSLLKTPQQCEPPLPQPNFSSPESHDGSLVLTGPGCGSEGLCCEDVFVGPQKISFLMEDEFENPPVDRKDSTQAGGGDVIPLAADTSLLNAAFQEDEDPQSHAPLTHPPVTAAEPETNPEQHQQQQQQEAELKSPAPTTKAPRSRSRKRKSPAGCDAPESRRSSRSAASTAKGKMKTAAANRRFGSKEVDRSLYGKRDYASRNPMLSPIFEAATAILNGTPPRLTQAANPDCRQTTSPSIQHGKTRPSEETANLRTADTLWRSRFSQANEVTNGITCTPVWDTPASESEVGVAPSGVSHTGNVGSVAPRAKRNRGRPLTRRRSWNVSRSEMEKVSGGMMAKRQHVEESPLESTTGGQMSDPAKSQGVPAKPKVCLEEDGSHAFTVGNAGDFTGTLDQDKGGELERKTPNGSRQARVQRGRKNLRVKSTEEEDEEDHQSILGAKTEEKNKESLDKPSVAVGPSKISEISGEGWRDGGENAEPVLESWQQVDFSIEDILKPTVKGRGSVRRSLRNRLSVDAQASGLAWVERTPPEQSTASRRKTRGRLSAVLEAPPLPLAPREEELNQAD</sequence>
<feature type="region of interest" description="Disordered" evidence="7">
    <location>
        <begin position="366"/>
        <end position="512"/>
    </location>
</feature>
<protein>
    <recommendedName>
        <fullName evidence="8">PP1-binding domain-containing protein</fullName>
    </recommendedName>
</protein>
<evidence type="ECO:0000256" key="1">
    <source>
        <dbReference type="ARBA" id="ARBA00004123"/>
    </source>
</evidence>
<feature type="compositionally biased region" description="Basic and acidic residues" evidence="7">
    <location>
        <begin position="751"/>
        <end position="761"/>
    </location>
</feature>
<feature type="region of interest" description="Disordered" evidence="7">
    <location>
        <begin position="47"/>
        <end position="99"/>
    </location>
</feature>
<dbReference type="InterPro" id="IPR029334">
    <property type="entry name" value="PP1-bd"/>
</dbReference>
<evidence type="ECO:0000256" key="6">
    <source>
        <dbReference type="ARBA" id="ARBA00023306"/>
    </source>
</evidence>
<evidence type="ECO:0000256" key="7">
    <source>
        <dbReference type="SAM" id="MobiDB-lite"/>
    </source>
</evidence>
<dbReference type="GO" id="GO:0007088">
    <property type="term" value="P:regulation of mitotic nuclear division"/>
    <property type="evidence" value="ECO:0007669"/>
    <property type="project" value="TreeGrafter"/>
</dbReference>
<evidence type="ECO:0000313" key="10">
    <source>
        <dbReference type="Proteomes" id="UP001239994"/>
    </source>
</evidence>
<name>A0AAD8Z504_9TELE</name>
<dbReference type="Proteomes" id="UP001239994">
    <property type="component" value="Unassembled WGS sequence"/>
</dbReference>
<gene>
    <name evidence="9" type="ORF">P4O66_012093</name>
</gene>
<feature type="region of interest" description="Disordered" evidence="7">
    <location>
        <begin position="278"/>
        <end position="340"/>
    </location>
</feature>
<proteinExistence type="predicted"/>
<evidence type="ECO:0000259" key="8">
    <source>
        <dbReference type="Pfam" id="PF15276"/>
    </source>
</evidence>
<dbReference type="EMBL" id="JAROKS010000019">
    <property type="protein sequence ID" value="KAK1792569.1"/>
    <property type="molecule type" value="Genomic_DNA"/>
</dbReference>
<feature type="region of interest" description="Disordered" evidence="7">
    <location>
        <begin position="1"/>
        <end position="28"/>
    </location>
</feature>
<comment type="subcellular location">
    <subcellularLocation>
        <location evidence="1">Nucleus</location>
    </subcellularLocation>
</comment>
<dbReference type="PANTHER" id="PTHR21603">
    <property type="entry name" value="ANTIGEN KI-67-LIKE PROTEIN"/>
    <property type="match status" value="1"/>
</dbReference>
<accession>A0AAD8Z504</accession>
<comment type="caution">
    <text evidence="9">The sequence shown here is derived from an EMBL/GenBank/DDBJ whole genome shotgun (WGS) entry which is preliminary data.</text>
</comment>
<keyword evidence="10" id="KW-1185">Reference proteome</keyword>
<dbReference type="AlphaFoldDB" id="A0AAD8Z504"/>
<evidence type="ECO:0000256" key="5">
    <source>
        <dbReference type="ARBA" id="ARBA00023242"/>
    </source>
</evidence>
<feature type="region of interest" description="Disordered" evidence="7">
    <location>
        <begin position="115"/>
        <end position="217"/>
    </location>
</feature>
<reference evidence="9" key="1">
    <citation type="submission" date="2023-03" db="EMBL/GenBank/DDBJ databases">
        <title>Electrophorus voltai genome.</title>
        <authorList>
            <person name="Bian C."/>
        </authorList>
    </citation>
    <scope>NUCLEOTIDE SEQUENCE</scope>
    <source>
        <strain evidence="9">CB-2022</strain>
        <tissue evidence="9">Muscle</tissue>
    </source>
</reference>
<feature type="domain" description="PP1-binding" evidence="8">
    <location>
        <begin position="267"/>
        <end position="328"/>
    </location>
</feature>
<evidence type="ECO:0000256" key="3">
    <source>
        <dbReference type="ARBA" id="ARBA00022553"/>
    </source>
</evidence>
<dbReference type="GO" id="GO:0051983">
    <property type="term" value="P:regulation of chromosome segregation"/>
    <property type="evidence" value="ECO:0007669"/>
    <property type="project" value="TreeGrafter"/>
</dbReference>
<keyword evidence="4" id="KW-0832">Ubl conjugation</keyword>
<feature type="compositionally biased region" description="Basic and acidic residues" evidence="7">
    <location>
        <begin position="704"/>
        <end position="715"/>
    </location>
</feature>
<dbReference type="PANTHER" id="PTHR21603:SF16">
    <property type="entry name" value="CELL DIVISION CYCLE-ASSOCIATED PROTEIN 2"/>
    <property type="match status" value="1"/>
</dbReference>
<feature type="compositionally biased region" description="Pro residues" evidence="7">
    <location>
        <begin position="168"/>
        <end position="177"/>
    </location>
</feature>
<evidence type="ECO:0000256" key="2">
    <source>
        <dbReference type="ARBA" id="ARBA00022499"/>
    </source>
</evidence>
<organism evidence="9 10">
    <name type="scientific">Electrophorus voltai</name>
    <dbReference type="NCBI Taxonomy" id="2609070"/>
    <lineage>
        <taxon>Eukaryota</taxon>
        <taxon>Metazoa</taxon>
        <taxon>Chordata</taxon>
        <taxon>Craniata</taxon>
        <taxon>Vertebrata</taxon>
        <taxon>Euteleostomi</taxon>
        <taxon>Actinopterygii</taxon>
        <taxon>Neopterygii</taxon>
        <taxon>Teleostei</taxon>
        <taxon>Ostariophysi</taxon>
        <taxon>Gymnotiformes</taxon>
        <taxon>Gymnotoidei</taxon>
        <taxon>Gymnotidae</taxon>
        <taxon>Electrophorus</taxon>
    </lineage>
</organism>
<feature type="region of interest" description="Disordered" evidence="7">
    <location>
        <begin position="529"/>
        <end position="561"/>
    </location>
</feature>